<feature type="signal peptide" evidence="1">
    <location>
        <begin position="1"/>
        <end position="25"/>
    </location>
</feature>
<dbReference type="InParanoid" id="F4RDQ2"/>
<evidence type="ECO:0000256" key="1">
    <source>
        <dbReference type="SAM" id="SignalP"/>
    </source>
</evidence>
<dbReference type="HOGENOM" id="CLU_150810_1_0_1"/>
<dbReference type="VEuPathDB" id="FungiDB:MELLADRAFT_123281"/>
<proteinExistence type="predicted"/>
<keyword evidence="1" id="KW-0732">Signal</keyword>
<dbReference type="Proteomes" id="UP000001072">
    <property type="component" value="Unassembled WGS sequence"/>
</dbReference>
<gene>
    <name evidence="2" type="ORF">MELLADRAFT_123281</name>
</gene>
<reference evidence="3" key="1">
    <citation type="journal article" date="2011" name="Proc. Natl. Acad. Sci. U.S.A.">
        <title>Obligate biotrophy features unraveled by the genomic analysis of rust fungi.</title>
        <authorList>
            <person name="Duplessis S."/>
            <person name="Cuomo C.A."/>
            <person name="Lin Y.-C."/>
            <person name="Aerts A."/>
            <person name="Tisserant E."/>
            <person name="Veneault-Fourrey C."/>
            <person name="Joly D.L."/>
            <person name="Hacquard S."/>
            <person name="Amselem J."/>
            <person name="Cantarel B.L."/>
            <person name="Chiu R."/>
            <person name="Coutinho P.M."/>
            <person name="Feau N."/>
            <person name="Field M."/>
            <person name="Frey P."/>
            <person name="Gelhaye E."/>
            <person name="Goldberg J."/>
            <person name="Grabherr M.G."/>
            <person name="Kodira C.D."/>
            <person name="Kohler A."/>
            <person name="Kuees U."/>
            <person name="Lindquist E.A."/>
            <person name="Lucas S.M."/>
            <person name="Mago R."/>
            <person name="Mauceli E."/>
            <person name="Morin E."/>
            <person name="Murat C."/>
            <person name="Pangilinan J.L."/>
            <person name="Park R."/>
            <person name="Pearson M."/>
            <person name="Quesneville H."/>
            <person name="Rouhier N."/>
            <person name="Sakthikumar S."/>
            <person name="Salamov A.A."/>
            <person name="Schmutz J."/>
            <person name="Selles B."/>
            <person name="Shapiro H."/>
            <person name="Tanguay P."/>
            <person name="Tuskan G.A."/>
            <person name="Henrissat B."/>
            <person name="Van de Peer Y."/>
            <person name="Rouze P."/>
            <person name="Ellis J.G."/>
            <person name="Dodds P.N."/>
            <person name="Schein J.E."/>
            <person name="Zhong S."/>
            <person name="Hamelin R.C."/>
            <person name="Grigoriev I.V."/>
            <person name="Szabo L.J."/>
            <person name="Martin F."/>
        </authorList>
    </citation>
    <scope>NUCLEOTIDE SEQUENCE [LARGE SCALE GENOMIC DNA]</scope>
    <source>
        <strain evidence="3">98AG31 / pathotype 3-4-7</strain>
    </source>
</reference>
<organism evidence="3">
    <name type="scientific">Melampsora larici-populina (strain 98AG31 / pathotype 3-4-7)</name>
    <name type="common">Poplar leaf rust fungus</name>
    <dbReference type="NCBI Taxonomy" id="747676"/>
    <lineage>
        <taxon>Eukaryota</taxon>
        <taxon>Fungi</taxon>
        <taxon>Dikarya</taxon>
        <taxon>Basidiomycota</taxon>
        <taxon>Pucciniomycotina</taxon>
        <taxon>Pucciniomycetes</taxon>
        <taxon>Pucciniales</taxon>
        <taxon>Melampsoraceae</taxon>
        <taxon>Melampsora</taxon>
    </lineage>
</organism>
<dbReference type="RefSeq" id="XP_007407165.1">
    <property type="nucleotide sequence ID" value="XM_007407103.1"/>
</dbReference>
<name>F4RDQ2_MELLP</name>
<feature type="chain" id="PRO_5003317539" evidence="1">
    <location>
        <begin position="26"/>
        <end position="129"/>
    </location>
</feature>
<dbReference type="KEGG" id="mlr:MELLADRAFT_123281"/>
<accession>F4RDQ2</accession>
<dbReference type="GeneID" id="18926333"/>
<dbReference type="EMBL" id="GL883097">
    <property type="protein sequence ID" value="EGG09438.1"/>
    <property type="molecule type" value="Genomic_DNA"/>
</dbReference>
<keyword evidence="3" id="KW-1185">Reference proteome</keyword>
<evidence type="ECO:0000313" key="2">
    <source>
        <dbReference type="EMBL" id="EGG09438.1"/>
    </source>
</evidence>
<dbReference type="AlphaFoldDB" id="F4RDQ2"/>
<evidence type="ECO:0000313" key="3">
    <source>
        <dbReference type="Proteomes" id="UP000001072"/>
    </source>
</evidence>
<protein>
    <submittedName>
        <fullName evidence="2">Secreted protein</fullName>
    </submittedName>
</protein>
<sequence length="129" mass="14273">MLSFQAPHKLLIIFIAICLTQSVYTQLVDLTATCTLGYTPNGYHGNSICWETAERLWQCPRKKCSYQGNPYTPMSGCKKDGSTQTSQQNCAGYELKKGYYECGTSDAKTYNCPIPKGSPFIQCSGCKPT</sequence>